<proteinExistence type="predicted"/>
<dbReference type="Gene3D" id="3.20.20.70">
    <property type="entry name" value="Aldolase class I"/>
    <property type="match status" value="1"/>
</dbReference>
<dbReference type="UniPathway" id="UPA00253">
    <property type="reaction ID" value="UER00457"/>
</dbReference>
<dbReference type="InterPro" id="IPR036068">
    <property type="entry name" value="Nicotinate_pribotase-like_C"/>
</dbReference>
<feature type="domain" description="Quinolinate phosphoribosyl transferase N-terminal" evidence="3">
    <location>
        <begin position="30"/>
        <end position="128"/>
    </location>
</feature>
<dbReference type="CDD" id="cd01571">
    <property type="entry name" value="NAPRTase_B"/>
    <property type="match status" value="1"/>
</dbReference>
<name>A0A2R6B1L9_9ARCH</name>
<comment type="caution">
    <text evidence="4">The sequence shown here is derived from an EMBL/GenBank/DDBJ whole genome shotgun (WGS) entry which is preliminary data.</text>
</comment>
<evidence type="ECO:0000313" key="5">
    <source>
        <dbReference type="Proteomes" id="UP000240322"/>
    </source>
</evidence>
<keyword evidence="1" id="KW-0808">Transferase</keyword>
<dbReference type="PANTHER" id="PTHR43202">
    <property type="entry name" value="NICOTINATE-NUCLEOTIDE PYROPHOSPHORYLASE"/>
    <property type="match status" value="1"/>
</dbReference>
<evidence type="ECO:0000259" key="2">
    <source>
        <dbReference type="Pfam" id="PF01729"/>
    </source>
</evidence>
<dbReference type="Pfam" id="PF02749">
    <property type="entry name" value="QRPTase_N"/>
    <property type="match status" value="1"/>
</dbReference>
<dbReference type="SUPFAM" id="SSF51690">
    <property type="entry name" value="Nicotinate/Quinolinate PRTase C-terminal domain-like"/>
    <property type="match status" value="1"/>
</dbReference>
<gene>
    <name evidence="4" type="ORF">B9Q03_00485</name>
</gene>
<accession>A0A2R6B1L9</accession>
<dbReference type="GO" id="GO:0009435">
    <property type="term" value="P:NAD+ biosynthetic process"/>
    <property type="evidence" value="ECO:0007669"/>
    <property type="project" value="UniProtKB-UniPathway"/>
</dbReference>
<dbReference type="EMBL" id="NEXE01000002">
    <property type="protein sequence ID" value="PSN92534.1"/>
    <property type="molecule type" value="Genomic_DNA"/>
</dbReference>
<dbReference type="InterPro" id="IPR013785">
    <property type="entry name" value="Aldolase_TIM"/>
</dbReference>
<sequence>MFTRLCFLINLATDNWICGFEEVRSGLTTDVYLERMMEALRKDGKADTHVWAEFSGDLPDGYEWGVFAGLNEVIGLLNGRNVDVWALPEGSVFRGEDVNGIEEPVMVISGPYSEFALLETAILGILSYNCGVATAAARVKVAAEGAPVFAFGIRRMHPALAAVSDRAAYIGGVDGFSGVGAGRRLGITPVGTMPHSFILIYGRQEDAWSAFDKYAPPDVPRTLLCDTLSDEKDEVIRAAKLLGAKLAAVRLDTPKSRRGDFEHIVREVRWELDRLGFKKVKIMVSGGLDEKSIRGLKKAGADMFGVGTSIAAARVIDFSMDLCQVGGKPVSKRGRFSGVKSVYRCTECLTDVVVGWEDSVENCPRCGGIMEPAMIKVMESGKPLVNEDIQKIRTRSMQQTLKLGLNLDSN</sequence>
<dbReference type="GO" id="GO:0004516">
    <property type="term" value="F:nicotinate phosphoribosyltransferase activity"/>
    <property type="evidence" value="ECO:0007669"/>
    <property type="project" value="UniProtKB-EC"/>
</dbReference>
<dbReference type="GO" id="GO:0004514">
    <property type="term" value="F:nicotinate-nucleotide diphosphorylase (carboxylating) activity"/>
    <property type="evidence" value="ECO:0007669"/>
    <property type="project" value="InterPro"/>
</dbReference>
<feature type="domain" description="Quinolinate phosphoribosyl transferase C-terminal" evidence="2">
    <location>
        <begin position="132"/>
        <end position="321"/>
    </location>
</feature>
<evidence type="ECO:0000259" key="3">
    <source>
        <dbReference type="Pfam" id="PF02749"/>
    </source>
</evidence>
<dbReference type="InterPro" id="IPR035809">
    <property type="entry name" value="NAPRTase_arc-type"/>
</dbReference>
<dbReference type="Pfam" id="PF01729">
    <property type="entry name" value="QRPTase_C"/>
    <property type="match status" value="1"/>
</dbReference>
<dbReference type="InterPro" id="IPR037128">
    <property type="entry name" value="Quinolinate_PRibosylTase_N_sf"/>
</dbReference>
<dbReference type="PANTHER" id="PTHR43202:SF1">
    <property type="entry name" value="NICOTINATE PHOSPHORIBOSYLTRANSFERASE"/>
    <property type="match status" value="1"/>
</dbReference>
<dbReference type="SUPFAM" id="SSF54675">
    <property type="entry name" value="Nicotinate/Quinolinate PRTase N-terminal domain-like"/>
    <property type="match status" value="1"/>
</dbReference>
<protein>
    <submittedName>
        <fullName evidence="4">Uncharacterized protein</fullName>
    </submittedName>
</protein>
<dbReference type="InterPro" id="IPR002638">
    <property type="entry name" value="Quinolinate_PRibosylTrfase_C"/>
</dbReference>
<organism evidence="4 5">
    <name type="scientific">Candidatus Marsarchaeota G2 archaeon OSP_D</name>
    <dbReference type="NCBI Taxonomy" id="1978157"/>
    <lineage>
        <taxon>Archaea</taxon>
        <taxon>Candidatus Marsarchaeota</taxon>
        <taxon>Candidatus Marsarchaeota group 2</taxon>
    </lineage>
</organism>
<reference evidence="4 5" key="1">
    <citation type="submission" date="2017-04" db="EMBL/GenBank/DDBJ databases">
        <title>Novel microbial lineages endemic to geothermal iron-oxide mats fill important gaps in the evolutionary history of Archaea.</title>
        <authorList>
            <person name="Jay Z.J."/>
            <person name="Beam J.P."/>
            <person name="Dlakic M."/>
            <person name="Rusch D.B."/>
            <person name="Kozubal M.A."/>
            <person name="Inskeep W.P."/>
        </authorList>
    </citation>
    <scope>NUCLEOTIDE SEQUENCE [LARGE SCALE GENOMIC DNA]</scope>
    <source>
        <strain evidence="4">OSP_D</strain>
    </source>
</reference>
<evidence type="ECO:0000313" key="4">
    <source>
        <dbReference type="EMBL" id="PSN92534.1"/>
    </source>
</evidence>
<evidence type="ECO:0000256" key="1">
    <source>
        <dbReference type="ARBA" id="ARBA00022679"/>
    </source>
</evidence>
<dbReference type="Gene3D" id="3.90.1170.20">
    <property type="entry name" value="Quinolinate phosphoribosyl transferase, N-terminal domain"/>
    <property type="match status" value="1"/>
</dbReference>
<dbReference type="AlphaFoldDB" id="A0A2R6B1L9"/>
<dbReference type="InterPro" id="IPR022412">
    <property type="entry name" value="Quinolinate_PRibosylTrfase_N"/>
</dbReference>
<dbReference type="NCBIfam" id="NF006415">
    <property type="entry name" value="PRK08662.1"/>
    <property type="match status" value="1"/>
</dbReference>
<dbReference type="InterPro" id="IPR053190">
    <property type="entry name" value="NAPRTase-like"/>
</dbReference>
<dbReference type="Proteomes" id="UP000240322">
    <property type="component" value="Unassembled WGS sequence"/>
</dbReference>